<accession>A0A068WXK7</accession>
<sequence length="162" mass="18214">MQQLECVNNNNNNNNNNNCTMHSMTVCAQMEMHKSCRWKGLRCYLDAPRLVIPHAAVCASCHSHAQSSIPLPHPPTHTHTPATRMIAQMSVHRLLPPCMNASFDVEVSAMREVCHPFQHQPPPVVGMRGKWSTMKRALQVECPLTRVSITHLLHIVVLVMVV</sequence>
<reference evidence="1" key="2">
    <citation type="submission" date="2014-06" db="EMBL/GenBank/DDBJ databases">
        <authorList>
            <person name="Aslett M."/>
        </authorList>
    </citation>
    <scope>NUCLEOTIDE SEQUENCE</scope>
</reference>
<gene>
    <name evidence="1" type="ORF">EgrG_002030800</name>
</gene>
<evidence type="ECO:0000313" key="1">
    <source>
        <dbReference type="EMBL" id="CDS22388.1"/>
    </source>
</evidence>
<dbReference type="AlphaFoldDB" id="A0A068WXK7"/>
<name>A0A068WXK7_ECHGR</name>
<dbReference type="EMBL" id="LK028586">
    <property type="protein sequence ID" value="CDS22388.1"/>
    <property type="molecule type" value="Genomic_DNA"/>
</dbReference>
<evidence type="ECO:0000313" key="3">
    <source>
        <dbReference type="WBParaSite" id="EgrG_002030800"/>
    </source>
</evidence>
<reference evidence="3" key="3">
    <citation type="submission" date="2020-10" db="UniProtKB">
        <authorList>
            <consortium name="WormBaseParasite"/>
        </authorList>
    </citation>
    <scope>IDENTIFICATION</scope>
</reference>
<reference evidence="1 2" key="1">
    <citation type="journal article" date="2013" name="Nature">
        <title>The genomes of four tapeworm species reveal adaptations to parasitism.</title>
        <authorList>
            <person name="Tsai I.J."/>
            <person name="Zarowiecki M."/>
            <person name="Holroyd N."/>
            <person name="Garciarrubio A."/>
            <person name="Sanchez-Flores A."/>
            <person name="Brooks K.L."/>
            <person name="Tracey A."/>
            <person name="Bobes R.J."/>
            <person name="Fragoso G."/>
            <person name="Sciutto E."/>
            <person name="Aslett M."/>
            <person name="Beasley H."/>
            <person name="Bennett H.M."/>
            <person name="Cai J."/>
            <person name="Camicia F."/>
            <person name="Clark R."/>
            <person name="Cucher M."/>
            <person name="De Silva N."/>
            <person name="Day T.A."/>
            <person name="Deplazes P."/>
            <person name="Estrada K."/>
            <person name="Fernandez C."/>
            <person name="Holland P.W."/>
            <person name="Hou J."/>
            <person name="Hu S."/>
            <person name="Huckvale T."/>
            <person name="Hung S.S."/>
            <person name="Kamenetzky L."/>
            <person name="Keane J.A."/>
            <person name="Kiss F."/>
            <person name="Koziol U."/>
            <person name="Lambert O."/>
            <person name="Liu K."/>
            <person name="Luo X."/>
            <person name="Luo Y."/>
            <person name="Macchiaroli N."/>
            <person name="Nichol S."/>
            <person name="Paps J."/>
            <person name="Parkinson J."/>
            <person name="Pouchkina-Stantcheva N."/>
            <person name="Riddiford N."/>
            <person name="Rosenzvit M."/>
            <person name="Salinas G."/>
            <person name="Wasmuth J.D."/>
            <person name="Zamanian M."/>
            <person name="Zheng Y."/>
            <person name="Cai X."/>
            <person name="Soberon X."/>
            <person name="Olson P.D."/>
            <person name="Laclette J.P."/>
            <person name="Brehm K."/>
            <person name="Berriman M."/>
            <person name="Garciarrubio A."/>
            <person name="Bobes R.J."/>
            <person name="Fragoso G."/>
            <person name="Sanchez-Flores A."/>
            <person name="Estrada K."/>
            <person name="Cevallos M.A."/>
            <person name="Morett E."/>
            <person name="Gonzalez V."/>
            <person name="Portillo T."/>
            <person name="Ochoa-Leyva A."/>
            <person name="Jose M.V."/>
            <person name="Sciutto E."/>
            <person name="Landa A."/>
            <person name="Jimenez L."/>
            <person name="Valdes V."/>
            <person name="Carrero J.C."/>
            <person name="Larralde C."/>
            <person name="Morales-Montor J."/>
            <person name="Limon-Lason J."/>
            <person name="Soberon X."/>
            <person name="Laclette J.P."/>
        </authorList>
    </citation>
    <scope>NUCLEOTIDE SEQUENCE [LARGE SCALE GENOMIC DNA]</scope>
</reference>
<proteinExistence type="predicted"/>
<dbReference type="Proteomes" id="UP000492820">
    <property type="component" value="Unassembled WGS sequence"/>
</dbReference>
<organism evidence="1">
    <name type="scientific">Echinococcus granulosus</name>
    <name type="common">Hydatid tapeworm</name>
    <dbReference type="NCBI Taxonomy" id="6210"/>
    <lineage>
        <taxon>Eukaryota</taxon>
        <taxon>Metazoa</taxon>
        <taxon>Spiralia</taxon>
        <taxon>Lophotrochozoa</taxon>
        <taxon>Platyhelminthes</taxon>
        <taxon>Cestoda</taxon>
        <taxon>Eucestoda</taxon>
        <taxon>Cyclophyllidea</taxon>
        <taxon>Taeniidae</taxon>
        <taxon>Echinococcus</taxon>
        <taxon>Echinococcus granulosus group</taxon>
    </lineage>
</organism>
<protein>
    <submittedName>
        <fullName evidence="1 3">Pfam-B_18151 domain containing protein</fullName>
    </submittedName>
</protein>
<dbReference type="WBParaSite" id="EgrG_002030800">
    <property type="protein sequence ID" value="EgrG_002030800"/>
    <property type="gene ID" value="EgrG_002030800"/>
</dbReference>
<evidence type="ECO:0000313" key="2">
    <source>
        <dbReference type="Proteomes" id="UP000492820"/>
    </source>
</evidence>